<dbReference type="Gene3D" id="1.10.132.30">
    <property type="match status" value="1"/>
</dbReference>
<dbReference type="FunFam" id="4.10.860.120:FF:000003">
    <property type="entry name" value="DNA-directed RNA polymerase subunit"/>
    <property type="match status" value="1"/>
</dbReference>
<keyword evidence="9" id="KW-0862">Zinc</keyword>
<evidence type="ECO:0000256" key="9">
    <source>
        <dbReference type="ARBA" id="ARBA00022833"/>
    </source>
</evidence>
<evidence type="ECO:0000256" key="8">
    <source>
        <dbReference type="ARBA" id="ARBA00022737"/>
    </source>
</evidence>
<dbReference type="Gene3D" id="1.10.274.100">
    <property type="entry name" value="RNA polymerase Rpb1, domain 3"/>
    <property type="match status" value="1"/>
</dbReference>
<evidence type="ECO:0000256" key="11">
    <source>
        <dbReference type="ARBA" id="ARBA00023125"/>
    </source>
</evidence>
<evidence type="ECO:0000256" key="1">
    <source>
        <dbReference type="ARBA" id="ARBA00004123"/>
    </source>
</evidence>
<dbReference type="Pfam" id="PF00623">
    <property type="entry name" value="RNA_pol_Rpb1_2"/>
    <property type="match status" value="1"/>
</dbReference>
<evidence type="ECO:0000256" key="16">
    <source>
        <dbReference type="SAM" id="MobiDB-lite"/>
    </source>
</evidence>
<keyword evidence="8" id="KW-0677">Repeat</keyword>
<dbReference type="InterPro" id="IPR006592">
    <property type="entry name" value="RNA_pol_N"/>
</dbReference>
<feature type="compositionally biased region" description="Polar residues" evidence="16">
    <location>
        <begin position="1679"/>
        <end position="1715"/>
    </location>
</feature>
<comment type="similarity">
    <text evidence="2 15">Belongs to the RNA polymerase beta' chain family.</text>
</comment>
<keyword evidence="5 15" id="KW-0808">Transferase</keyword>
<dbReference type="Pfam" id="PF04998">
    <property type="entry name" value="RNA_pol_Rpb1_5"/>
    <property type="match status" value="1"/>
</dbReference>
<dbReference type="CDD" id="cd02733">
    <property type="entry name" value="RNAP_II_RPB1_N"/>
    <property type="match status" value="1"/>
</dbReference>
<dbReference type="GO" id="GO:0003677">
    <property type="term" value="F:DNA binding"/>
    <property type="evidence" value="ECO:0007669"/>
    <property type="project" value="UniProtKB-KW"/>
</dbReference>
<gene>
    <name evidence="18" type="primary">rpo-B</name>
</gene>
<dbReference type="InterPro" id="IPR000684">
    <property type="entry name" value="RNA_pol_II_repeat_euk"/>
</dbReference>
<dbReference type="SMART" id="SM00663">
    <property type="entry name" value="RPOLA_N"/>
    <property type="match status" value="1"/>
</dbReference>
<feature type="compositionally biased region" description="Polar residues" evidence="16">
    <location>
        <begin position="1641"/>
        <end position="1653"/>
    </location>
</feature>
<evidence type="ECO:0000256" key="4">
    <source>
        <dbReference type="ARBA" id="ARBA00022553"/>
    </source>
</evidence>
<dbReference type="GO" id="GO:0003899">
    <property type="term" value="F:DNA-directed RNA polymerase activity"/>
    <property type="evidence" value="ECO:0007669"/>
    <property type="project" value="UniProtKB-EC"/>
</dbReference>
<keyword evidence="4" id="KW-0597">Phosphoprotein</keyword>
<dbReference type="Gene3D" id="3.30.1360.140">
    <property type="match status" value="1"/>
</dbReference>
<evidence type="ECO:0000259" key="17">
    <source>
        <dbReference type="SMART" id="SM00663"/>
    </source>
</evidence>
<dbReference type="InterPro" id="IPR044893">
    <property type="entry name" value="RNA_pol_Rpb1_clamp_domain"/>
</dbReference>
<dbReference type="GO" id="GO:0005665">
    <property type="term" value="C:RNA polymerase II, core complex"/>
    <property type="evidence" value="ECO:0007669"/>
    <property type="project" value="TreeGrafter"/>
</dbReference>
<dbReference type="FunFam" id="1.10.274.100:FF:000001">
    <property type="entry name" value="DNA-directed RNA polymerase subunit"/>
    <property type="match status" value="1"/>
</dbReference>
<keyword evidence="7" id="KW-0479">Metal-binding</keyword>
<feature type="region of interest" description="Disordered" evidence="16">
    <location>
        <begin position="1640"/>
        <end position="1763"/>
    </location>
</feature>
<dbReference type="InterPro" id="IPR038120">
    <property type="entry name" value="Rpb1_funnel_sf"/>
</dbReference>
<keyword evidence="11" id="KW-0238">DNA-binding</keyword>
<comment type="subcellular location">
    <subcellularLocation>
        <location evidence="1">Nucleus</location>
    </subcellularLocation>
</comment>
<keyword evidence="12 15" id="KW-0804">Transcription</keyword>
<keyword evidence="13" id="KW-0539">Nucleus</keyword>
<evidence type="ECO:0000256" key="15">
    <source>
        <dbReference type="RuleBase" id="RU004279"/>
    </source>
</evidence>
<proteinExistence type="evidence at transcript level"/>
<feature type="domain" description="RNA polymerase N-terminal" evidence="17">
    <location>
        <begin position="215"/>
        <end position="512"/>
    </location>
</feature>
<evidence type="ECO:0000256" key="3">
    <source>
        <dbReference type="ARBA" id="ARBA00022478"/>
    </source>
</evidence>
<feature type="compositionally biased region" description="Low complexity" evidence="16">
    <location>
        <begin position="1728"/>
        <end position="1744"/>
    </location>
</feature>
<keyword evidence="10" id="KW-0460">Magnesium</keyword>
<dbReference type="InterPro" id="IPR038593">
    <property type="entry name" value="RNA_pol_Rpb1_7_sf"/>
</dbReference>
<comment type="function">
    <text evidence="15">DNA-dependent RNA polymerase catalyzes the transcription of DNA into RNA using the four ribonucleoside triphosphates as substrates.</text>
</comment>
<evidence type="ECO:0000256" key="5">
    <source>
        <dbReference type="ARBA" id="ARBA00022679"/>
    </source>
</evidence>
<dbReference type="Pfam" id="PF04983">
    <property type="entry name" value="RNA_pol_Rpb1_3"/>
    <property type="match status" value="1"/>
</dbReference>
<dbReference type="InterPro" id="IPR007083">
    <property type="entry name" value="RNA_pol_Rpb1_4"/>
</dbReference>
<dbReference type="PROSITE" id="PS00115">
    <property type="entry name" value="RNA_POL_II_REPEAT"/>
    <property type="match status" value="1"/>
</dbReference>
<dbReference type="Gene3D" id="6.10.250.2940">
    <property type="match status" value="1"/>
</dbReference>
<dbReference type="InterPro" id="IPR007080">
    <property type="entry name" value="RNA_pol_Rpb1_1"/>
</dbReference>
<dbReference type="Pfam" id="PF04992">
    <property type="entry name" value="RNA_pol_Rpb1_6"/>
    <property type="match status" value="1"/>
</dbReference>
<dbReference type="PANTHER" id="PTHR19376">
    <property type="entry name" value="DNA-DIRECTED RNA POLYMERASE"/>
    <property type="match status" value="1"/>
</dbReference>
<dbReference type="Gene3D" id="3.30.1490.180">
    <property type="entry name" value="RNA polymerase ii"/>
    <property type="match status" value="1"/>
</dbReference>
<organism evidence="18">
    <name type="scientific">Stygiella incarcerata</name>
    <dbReference type="NCBI Taxonomy" id="1712417"/>
    <lineage>
        <taxon>Eukaryota</taxon>
        <taxon>Discoba</taxon>
        <taxon>Jakobida</taxon>
        <taxon>Andalucina</taxon>
        <taxon>Stygiellidae</taxon>
        <taxon>Stygiella</taxon>
    </lineage>
</organism>
<dbReference type="InterPro" id="IPR007081">
    <property type="entry name" value="RNA_pol_Rpb1_5"/>
</dbReference>
<comment type="catalytic activity">
    <reaction evidence="14 15">
        <text>RNA(n) + a ribonucleoside 5'-triphosphate = RNA(n+1) + diphosphate</text>
        <dbReference type="Rhea" id="RHEA:21248"/>
        <dbReference type="Rhea" id="RHEA-COMP:14527"/>
        <dbReference type="Rhea" id="RHEA-COMP:17342"/>
        <dbReference type="ChEBI" id="CHEBI:33019"/>
        <dbReference type="ChEBI" id="CHEBI:61557"/>
        <dbReference type="ChEBI" id="CHEBI:140395"/>
        <dbReference type="EC" id="2.7.7.6"/>
    </reaction>
</comment>
<name>A0A192ZI55_9EUKA</name>
<dbReference type="GO" id="GO:0046872">
    <property type="term" value="F:metal ion binding"/>
    <property type="evidence" value="ECO:0007669"/>
    <property type="project" value="UniProtKB-KW"/>
</dbReference>
<dbReference type="InterPro" id="IPR000722">
    <property type="entry name" value="RNA_pol_asu"/>
</dbReference>
<evidence type="ECO:0000256" key="12">
    <source>
        <dbReference type="ARBA" id="ARBA00023163"/>
    </source>
</evidence>
<dbReference type="Pfam" id="PF04997">
    <property type="entry name" value="RNA_pol_Rpb1_1"/>
    <property type="match status" value="1"/>
</dbReference>
<dbReference type="Gene3D" id="6.20.50.80">
    <property type="match status" value="1"/>
</dbReference>
<keyword evidence="3 15" id="KW-0240">DNA-directed RNA polymerase</keyword>
<feature type="compositionally biased region" description="Low complexity" evidence="16">
    <location>
        <begin position="1752"/>
        <end position="1763"/>
    </location>
</feature>
<evidence type="ECO:0000256" key="2">
    <source>
        <dbReference type="ARBA" id="ARBA00006460"/>
    </source>
</evidence>
<feature type="compositionally biased region" description="Low complexity" evidence="16">
    <location>
        <begin position="1654"/>
        <end position="1673"/>
    </location>
</feature>
<dbReference type="GO" id="GO:0006366">
    <property type="term" value="P:transcription by RNA polymerase II"/>
    <property type="evidence" value="ECO:0007669"/>
    <property type="project" value="InterPro"/>
</dbReference>
<evidence type="ECO:0000256" key="6">
    <source>
        <dbReference type="ARBA" id="ARBA00022695"/>
    </source>
</evidence>
<dbReference type="FunFam" id="1.10.150.390:FF:000001">
    <property type="entry name" value="DNA-directed RNA polymerase subunit"/>
    <property type="match status" value="1"/>
</dbReference>
<dbReference type="SUPFAM" id="SSF64484">
    <property type="entry name" value="beta and beta-prime subunits of DNA dependent RNA-polymerase"/>
    <property type="match status" value="1"/>
</dbReference>
<dbReference type="EMBL" id="KX235479">
    <property type="protein sequence ID" value="ANM86208.1"/>
    <property type="molecule type" value="mRNA"/>
</dbReference>
<evidence type="ECO:0000313" key="18">
    <source>
        <dbReference type="EMBL" id="ANM86208.1"/>
    </source>
</evidence>
<evidence type="ECO:0000256" key="14">
    <source>
        <dbReference type="ARBA" id="ARBA00048552"/>
    </source>
</evidence>
<dbReference type="Gene3D" id="2.40.40.20">
    <property type="match status" value="1"/>
</dbReference>
<protein>
    <recommendedName>
        <fullName evidence="15">DNA-directed RNA polymerase subunit</fullName>
        <ecNumber evidence="15">2.7.7.6</ecNumber>
    </recommendedName>
</protein>
<dbReference type="CDD" id="cd02584">
    <property type="entry name" value="RNAP_II_Rpb1_C"/>
    <property type="match status" value="1"/>
</dbReference>
<evidence type="ECO:0000256" key="10">
    <source>
        <dbReference type="ARBA" id="ARBA00022842"/>
    </source>
</evidence>
<reference evidence="18" key="1">
    <citation type="submission" date="2016-05" db="EMBL/GenBank/DDBJ databases">
        <title>Novel hydrogenosomes in the microaerophilic jakobid Stygiella incarcerata.</title>
        <authorList>
            <person name="Leger M.M."/>
            <person name="Eme L."/>
            <person name="Hug L.A."/>
            <person name="Roger A.J."/>
        </authorList>
    </citation>
    <scope>NUCLEOTIDE SEQUENCE</scope>
</reference>
<evidence type="ECO:0000256" key="7">
    <source>
        <dbReference type="ARBA" id="ARBA00022723"/>
    </source>
</evidence>
<dbReference type="EC" id="2.7.7.6" evidence="15"/>
<accession>A0A192ZI55</accession>
<dbReference type="FunFam" id="2.40.40.20:FF:000019">
    <property type="entry name" value="DNA-directed RNA polymerase II subunit RPB1"/>
    <property type="match status" value="1"/>
</dbReference>
<dbReference type="NCBIfam" id="NF006336">
    <property type="entry name" value="PRK08566.1"/>
    <property type="match status" value="1"/>
</dbReference>
<dbReference type="InterPro" id="IPR042102">
    <property type="entry name" value="RNA_pol_Rpb1_3_sf"/>
</dbReference>
<dbReference type="Pfam" id="PF04990">
    <property type="entry name" value="RNA_pol_Rpb1_7"/>
    <property type="match status" value="1"/>
</dbReference>
<dbReference type="Gene3D" id="4.10.860.120">
    <property type="entry name" value="RNA polymerase II, clamp domain"/>
    <property type="match status" value="1"/>
</dbReference>
<dbReference type="Gene3D" id="1.10.150.390">
    <property type="match status" value="1"/>
</dbReference>
<sequence length="1763" mass="195000">MSGLDNTKPPLRRVKYVQFGIVGPEEIKRMSVAEITIPSMLDKDQKFLLGGVMDPRLGPPDAVSYCQTDFGRIRDCPGHFGHIELAYPVFHHGFLKVLVRILRCVCEDCSTLLLKKGEKEYSRIKSIKNPFLRLKQLSTLCKDVKECPSGSGCCVHGTWSIRQLQVNHEERSVEGTGASVQKRPMDAREILEILRRISDEDSQLMGLNPPHSRPEWLMMTVFPVPPPAVRPSVLHGANSRGQDDLTHKIADILKANRRLKSLMEGSHNPAVIAQAVTMLQYHVSTFNDNEIASQQKSTHSSGRPLKTIRERLRGKEGRIRANLMGKRVNFSARTVITADPNISIDEVGVPRSVAKGLTFPDRVTHLNRKKFLKMLDKPEIPIACVRGPESAWDLKIVGKHVQLSDGYVVERHLQDSDVILFNRQPTLHKMSMMGHRVRILPYSTFRLNLSVTSPYNADFDGDEMNLHVPQSLHGVAELTELMMTHLNIVSAQGNRPVMGLVQDSLLGSWRITHRNVFIPRDLMMNCLMYVDGWRGDVPPPAILKPTPLWTGKQLFSMALPDEINFERDPERDHRATAKIPDELKSIDPRCNWGKDHWMDVDDSHVIIEKGILISGRLNKGILGTSAGGLVHVIFNQENPDKTKEFLNKVQKIVNFWLMNSGFSMGLSDAVADKDTRREIDQILRKAEDKVRDLTETYFVTKEGKMHVGLNMEESFEQEVNSVLNQALAHAGEIASKRMGTGNKILTMVNAGSKGSKINISQIIACVGQVNVEGKRIRYGFDRRTLPHFQTDDKGPGSRGFVFHPYILGLSPSEFFFHAMGGREGLIDTAVKTAETGYIQRRLIKAMEDAQLKYDGTVRDTTGRVIQFLYGEDGMDGVKIEQQKYDAFIRTVREAPNGVDEEVWDEDRFEERFKYEYDGESLRDDFGKGYMRGQYIDDYRKFPHILKILRDEYDQLLSDREEFLKLHNYVSSISDNYRKKSGVIAVPLNVARLIENARKQHSHSYAKGVRSDMKPEYVIAKVEEMIKSLQVVRMVEGSEEKDPLGVAAQSNAIRLFSMHLRSQLASKRVLKEYRLKEQTFLALIADIKERFARSMGTPGEMVGALAAQSIGEPATQMTLNTFHFAGVSSKNVTLGVPRLKELINVSSALKTPTMQLYLPEEHSRDEEYARQVQRKLQYTTVKDMTIKTQIFFSPDARDACVEGDESVLELAYIIHGSASPYFGRTTPWLLRIVLDAGKLNYFELDAQSVSQAIENTHHGDIACLFSHDSEEPVILLRQIIQEIDEGRQAEELDGAPLEQFLVMRDLSEVILDDVKMCGIEGIPKVLMDRETAKENTRRHLLTEGTNVRGVLKDPTLGIDYSRVHSNSIVEVREVLGIEAVRHALLKEMRKVIEFDGSYVNYRHLSLLCEVMTARGFLLPITRHGINQPDIGPLMRCSFEESVEILLESAVFGDRDLLRGVSGNVMLGQLAPIGTGCFDVMIDPKELEDVEKIDEELIEANLEEEAVEQSAHDFVGDLMTPLTGGIGTDPLMTPRTEMLLTPGIQGFLDSTDEIGNAMFAESVRRIPGGSYGDGGPLSAMTPVSPAVGWDMTGGVGGGSGGGGAYSHYVPMSGGGGSSPAEYPLTSPHTGFGAYGGASPSYADAQQSFDPASPQTGYGYRSGGASSYSPSSPVSHGAGGSYSPSSPVGFTGIGSTAYSPSSPQGGALSYSPSSPQGDSYSPGGTMGGGSSPSYSPASPSAYGPGFSPAGGRGGSASYSPSSPTSR</sequence>
<dbReference type="Pfam" id="PF05000">
    <property type="entry name" value="RNA_pol_Rpb1_4"/>
    <property type="match status" value="1"/>
</dbReference>
<keyword evidence="6 15" id="KW-0548">Nucleotidyltransferase</keyword>
<dbReference type="PANTHER" id="PTHR19376:SF37">
    <property type="entry name" value="DNA-DIRECTED RNA POLYMERASE II SUBUNIT RPB1"/>
    <property type="match status" value="1"/>
</dbReference>
<dbReference type="InterPro" id="IPR045867">
    <property type="entry name" value="DNA-dir_RpoC_beta_prime"/>
</dbReference>
<dbReference type="InterPro" id="IPR007066">
    <property type="entry name" value="RNA_pol_Rpb1_3"/>
</dbReference>
<evidence type="ECO:0000256" key="13">
    <source>
        <dbReference type="ARBA" id="ARBA00023242"/>
    </source>
</evidence>
<dbReference type="InterPro" id="IPR007075">
    <property type="entry name" value="RNA_pol_Rpb1_6"/>
</dbReference>
<dbReference type="InterPro" id="IPR007073">
    <property type="entry name" value="RNA_pol_Rpb1_7"/>
</dbReference>